<accession>A0A0K0DUS6</accession>
<feature type="compositionally biased region" description="Basic and acidic residues" evidence="1">
    <location>
        <begin position="363"/>
        <end position="373"/>
    </location>
</feature>
<feature type="compositionally biased region" description="Gly residues" evidence="1">
    <location>
        <begin position="172"/>
        <end position="189"/>
    </location>
</feature>
<feature type="compositionally biased region" description="Polar residues" evidence="1">
    <location>
        <begin position="620"/>
        <end position="638"/>
    </location>
</feature>
<feature type="compositionally biased region" description="Basic and acidic residues" evidence="1">
    <location>
        <begin position="125"/>
        <end position="143"/>
    </location>
</feature>
<reference evidence="3" key="1">
    <citation type="submission" date="2015-08" db="UniProtKB">
        <authorList>
            <consortium name="WormBaseParasite"/>
        </authorList>
    </citation>
    <scope>IDENTIFICATION</scope>
</reference>
<feature type="region of interest" description="Disordered" evidence="1">
    <location>
        <begin position="620"/>
        <end position="702"/>
    </location>
</feature>
<protein>
    <submittedName>
        <fullName evidence="3">Protein lingerer</fullName>
    </submittedName>
    <submittedName>
        <fullName evidence="4">UBA domain-containing protein</fullName>
    </submittedName>
</protein>
<feature type="compositionally biased region" description="Polar residues" evidence="1">
    <location>
        <begin position="191"/>
        <end position="219"/>
    </location>
</feature>
<feature type="region of interest" description="Disordered" evidence="1">
    <location>
        <begin position="466"/>
        <end position="498"/>
    </location>
</feature>
<feature type="region of interest" description="Disordered" evidence="1">
    <location>
        <begin position="517"/>
        <end position="569"/>
    </location>
</feature>
<feature type="region of interest" description="Disordered" evidence="1">
    <location>
        <begin position="1"/>
        <end position="26"/>
    </location>
</feature>
<feature type="compositionally biased region" description="Polar residues" evidence="1">
    <location>
        <begin position="817"/>
        <end position="826"/>
    </location>
</feature>
<dbReference type="AlphaFoldDB" id="A0A0K0DUS6"/>
<dbReference type="STRING" id="6248.A0A0K0DUS6"/>
<feature type="compositionally biased region" description="Basic and acidic residues" evidence="1">
    <location>
        <begin position="81"/>
        <end position="101"/>
    </location>
</feature>
<feature type="compositionally biased region" description="Polar residues" evidence="1">
    <location>
        <begin position="344"/>
        <end position="362"/>
    </location>
</feature>
<feature type="region of interest" description="Disordered" evidence="1">
    <location>
        <begin position="332"/>
        <end position="387"/>
    </location>
</feature>
<proteinExistence type="predicted"/>
<dbReference type="WBParaSite" id="TCONS_00005892.p1">
    <property type="protein sequence ID" value="TCONS_00005892.p1"/>
    <property type="gene ID" value="XLOC_004106"/>
</dbReference>
<keyword evidence="2" id="KW-1185">Reference proteome</keyword>
<feature type="compositionally biased region" description="Basic and acidic residues" evidence="1">
    <location>
        <begin position="332"/>
        <end position="343"/>
    </location>
</feature>
<dbReference type="WBParaSite" id="SSTP_0000099200.1">
    <property type="protein sequence ID" value="SSTP_0000099200.1"/>
    <property type="gene ID" value="SSTP_0000099200"/>
</dbReference>
<feature type="compositionally biased region" description="Low complexity" evidence="1">
    <location>
        <begin position="539"/>
        <end position="565"/>
    </location>
</feature>
<evidence type="ECO:0000256" key="1">
    <source>
        <dbReference type="SAM" id="MobiDB-lite"/>
    </source>
</evidence>
<evidence type="ECO:0000313" key="4">
    <source>
        <dbReference type="WBParaSite" id="TCONS_00005892.p1"/>
    </source>
</evidence>
<evidence type="ECO:0000313" key="2">
    <source>
        <dbReference type="Proteomes" id="UP000035681"/>
    </source>
</evidence>
<feature type="region of interest" description="Disordered" evidence="1">
    <location>
        <begin position="65"/>
        <end position="272"/>
    </location>
</feature>
<feature type="compositionally biased region" description="Low complexity" evidence="1">
    <location>
        <begin position="154"/>
        <end position="165"/>
    </location>
</feature>
<feature type="compositionally biased region" description="Low complexity" evidence="1">
    <location>
        <begin position="805"/>
        <end position="816"/>
    </location>
</feature>
<sequence>MGAKNEFSDMKSNKGVRNRNNQPKTMKELIKSVVETAGCSDERAEAALRDHQMCLEDAILEIVAENGQESWVEKKSKKTKKQDTQEESDGPRYDRSSRGDKVNTTGNSNRGSSRRGRGGLINDRTTSREDSSNIDWKTSKDVNFDAQPSDENQGPTSGTTTTTFRGGRGRGRGFSGRGGRGGPSNGRGGSKNYTNNFTKDNNTDSNNVTEENEELNWSSGPLVFTKKDDEKSKEEESESVGTSNNRKLTNDPISYSSVLKPKQTSAQQQQQYMTFTASNVKTTPISTQGSTQSSANNSLPNKAGTLSFAQVLASKPKVPTVICKDKNVDQCKHTDKLPSESDNSKISNQSVYDESLTSVNNVEKQHESRRKEASPITSPKSTGMIDDGVVTSTGHQQQAHAWTNQLKKDLGIPGQTSSTVKSPKTQKTLEYVNETATGNIYGGQFEAFNSNDAPKNVNDSVLSRRHIQQQDVGGNNSQVGVDNNSQKQGNLSSNTYPNNIHQQAVSHRAPTALSYVDTSTMSFPPNERSLSNSNKAVYGTQPGNSQPQTQQSQQQPQQHQLYNPPAQQAYSPYSNVPYYNMNLFNPVSSMRADDPQYTMFQFPLNMAHLDLNSLSNLVPTMNSNSGGQSAAHSQNNIPSAGPSHQRHNDSSNSFNDFRSYTSNIPNTTATSVAPVTNNTQQRGIDTSTSVAPPPGFNGPPGNMAAGSAAYFTQHSNYQNLFQYPPAAFHQHQQYPFNMMFPGGGPKLTANQMVPHQVEESNDIRLSSTPSGGNQQPKRNTYGGHHQGPVDYSSNVSNNRDRERGSNSNVGSSVQNSYTSQSYNQMRGSGSSGGHHQQTQNHQNERMMQPKSNYNSHHWNT</sequence>
<feature type="compositionally biased region" description="Polar residues" evidence="1">
    <location>
        <begin position="469"/>
        <end position="498"/>
    </location>
</feature>
<dbReference type="SUPFAM" id="SSF46934">
    <property type="entry name" value="UBA-like"/>
    <property type="match status" value="1"/>
</dbReference>
<feature type="compositionally biased region" description="Basic and acidic residues" evidence="1">
    <location>
        <begin position="225"/>
        <end position="234"/>
    </location>
</feature>
<dbReference type="Proteomes" id="UP000035681">
    <property type="component" value="Unplaced"/>
</dbReference>
<feature type="compositionally biased region" description="Polar residues" evidence="1">
    <location>
        <begin position="517"/>
        <end position="535"/>
    </location>
</feature>
<name>A0A0K0DUS6_STRER</name>
<feature type="compositionally biased region" description="Polar residues" evidence="1">
    <location>
        <begin position="849"/>
        <end position="860"/>
    </location>
</feature>
<feature type="compositionally biased region" description="Polar residues" evidence="1">
    <location>
        <begin position="240"/>
        <end position="272"/>
    </location>
</feature>
<feature type="region of interest" description="Disordered" evidence="1">
    <location>
        <begin position="756"/>
        <end position="860"/>
    </location>
</feature>
<organism evidence="3">
    <name type="scientific">Strongyloides stercoralis</name>
    <name type="common">Threadworm</name>
    <dbReference type="NCBI Taxonomy" id="6248"/>
    <lineage>
        <taxon>Eukaryota</taxon>
        <taxon>Metazoa</taxon>
        <taxon>Ecdysozoa</taxon>
        <taxon>Nematoda</taxon>
        <taxon>Chromadorea</taxon>
        <taxon>Rhabditida</taxon>
        <taxon>Tylenchina</taxon>
        <taxon>Panagrolaimomorpha</taxon>
        <taxon>Strongyloidoidea</taxon>
        <taxon>Strongyloididae</taxon>
        <taxon>Strongyloides</taxon>
    </lineage>
</organism>
<feature type="compositionally biased region" description="Basic and acidic residues" evidence="1">
    <location>
        <begin position="1"/>
        <end position="12"/>
    </location>
</feature>
<feature type="compositionally biased region" description="Polar residues" evidence="1">
    <location>
        <begin position="763"/>
        <end position="778"/>
    </location>
</feature>
<evidence type="ECO:0000313" key="3">
    <source>
        <dbReference type="WBParaSite" id="SSTP_0000099200.1"/>
    </source>
</evidence>
<feature type="compositionally biased region" description="Polar residues" evidence="1">
    <location>
        <begin position="658"/>
        <end position="690"/>
    </location>
</feature>
<dbReference type="InterPro" id="IPR009060">
    <property type="entry name" value="UBA-like_sf"/>
</dbReference>